<feature type="domain" description="PilZ" evidence="1">
    <location>
        <begin position="4"/>
        <end position="86"/>
    </location>
</feature>
<dbReference type="AlphaFoldDB" id="A0A0K6HX84"/>
<dbReference type="GO" id="GO:0035438">
    <property type="term" value="F:cyclic-di-GMP binding"/>
    <property type="evidence" value="ECO:0007669"/>
    <property type="project" value="InterPro"/>
</dbReference>
<organism evidence="2 3">
    <name type="scientific">Pannonibacter indicus</name>
    <dbReference type="NCBI Taxonomy" id="466044"/>
    <lineage>
        <taxon>Bacteria</taxon>
        <taxon>Pseudomonadati</taxon>
        <taxon>Pseudomonadota</taxon>
        <taxon>Alphaproteobacteria</taxon>
        <taxon>Hyphomicrobiales</taxon>
        <taxon>Stappiaceae</taxon>
        <taxon>Pannonibacter</taxon>
    </lineage>
</organism>
<proteinExistence type="predicted"/>
<dbReference type="SUPFAM" id="SSF141371">
    <property type="entry name" value="PilZ domain-like"/>
    <property type="match status" value="1"/>
</dbReference>
<dbReference type="InterPro" id="IPR009875">
    <property type="entry name" value="PilZ_domain"/>
</dbReference>
<evidence type="ECO:0000313" key="3">
    <source>
        <dbReference type="Proteomes" id="UP000183900"/>
    </source>
</evidence>
<dbReference type="Gene3D" id="2.40.10.220">
    <property type="entry name" value="predicted glycosyltransferase like domains"/>
    <property type="match status" value="1"/>
</dbReference>
<dbReference type="Proteomes" id="UP000183900">
    <property type="component" value="Unassembled WGS sequence"/>
</dbReference>
<evidence type="ECO:0000259" key="1">
    <source>
        <dbReference type="Pfam" id="PF07238"/>
    </source>
</evidence>
<dbReference type="OrthoDB" id="7210926at2"/>
<accession>A0A0K6HX84</accession>
<dbReference type="RefSeq" id="WP_055455373.1">
    <property type="nucleotide sequence ID" value="NZ_CYHE01000004.1"/>
</dbReference>
<protein>
    <submittedName>
        <fullName evidence="2">PilZ domain</fullName>
    </submittedName>
</protein>
<gene>
    <name evidence="2" type="ORF">Ga0061067_10479</name>
</gene>
<evidence type="ECO:0000313" key="2">
    <source>
        <dbReference type="EMBL" id="CUA95627.1"/>
    </source>
</evidence>
<name>A0A0K6HX84_9HYPH</name>
<keyword evidence="3" id="KW-1185">Reference proteome</keyword>
<reference evidence="3" key="1">
    <citation type="submission" date="2015-08" db="EMBL/GenBank/DDBJ databases">
        <authorList>
            <person name="Varghese N."/>
        </authorList>
    </citation>
    <scope>NUCLEOTIDE SEQUENCE [LARGE SCALE GENOMIC DNA]</scope>
    <source>
        <strain evidence="3">DSM 23407</strain>
    </source>
</reference>
<dbReference type="Pfam" id="PF07238">
    <property type="entry name" value="PilZ"/>
    <property type="match status" value="1"/>
</dbReference>
<sequence>MNEEKRSSPRRRALKSARLVFGNLDRVFDATIRNLSEGGVMVKVDNTHLIPDELLLYIDSENIRRPVRVVWRTDTELGLEFSGPPEPLAKR</sequence>
<dbReference type="EMBL" id="CYHE01000004">
    <property type="protein sequence ID" value="CUA95627.1"/>
    <property type="molecule type" value="Genomic_DNA"/>
</dbReference>